<dbReference type="AlphaFoldDB" id="A0A0W0TSD7"/>
<dbReference type="PANTHER" id="PTHR34989">
    <property type="entry name" value="PROTEIN HDED"/>
    <property type="match status" value="1"/>
</dbReference>
<organism evidence="1 2">
    <name type="scientific">Legionella geestiana</name>
    <dbReference type="NCBI Taxonomy" id="45065"/>
    <lineage>
        <taxon>Bacteria</taxon>
        <taxon>Pseudomonadati</taxon>
        <taxon>Pseudomonadota</taxon>
        <taxon>Gammaproteobacteria</taxon>
        <taxon>Legionellales</taxon>
        <taxon>Legionellaceae</taxon>
        <taxon>Legionella</taxon>
    </lineage>
</organism>
<reference evidence="1 2" key="1">
    <citation type="submission" date="2015-11" db="EMBL/GenBank/DDBJ databases">
        <title>Genomic analysis of 38 Legionella species identifies large and diverse effector repertoires.</title>
        <authorList>
            <person name="Burstein D."/>
            <person name="Amaro F."/>
            <person name="Zusman T."/>
            <person name="Lifshitz Z."/>
            <person name="Cohen O."/>
            <person name="Gilbert J.A."/>
            <person name="Pupko T."/>
            <person name="Shuman H.A."/>
            <person name="Segal G."/>
        </authorList>
    </citation>
    <scope>NUCLEOTIDE SEQUENCE [LARGE SCALE GENOMIC DNA]</scope>
    <source>
        <strain evidence="1 2">ATCC 49504</strain>
    </source>
</reference>
<evidence type="ECO:0000313" key="2">
    <source>
        <dbReference type="Proteomes" id="UP000054785"/>
    </source>
</evidence>
<dbReference type="Proteomes" id="UP000054785">
    <property type="component" value="Unassembled WGS sequence"/>
</dbReference>
<dbReference type="Pfam" id="PF03729">
    <property type="entry name" value="DUF308"/>
    <property type="match status" value="1"/>
</dbReference>
<name>A0A0W0TSD7_9GAMM</name>
<sequence length="190" mass="20692">MQNMETLSKEINRDMQRNWGWLMALGVLFIFMGLVGLGMMVGVTMASMIVIGALMMAGGVAQLIDAFQSKCWKGVLWHVLIGLLYLIAGGLVIYDPIMASAIITALLAWTLIIMGIARVIMAFSLHGESGWGWILLAGIADFALGVLILAHWPSSALWVIGMLISIEMMISGWTTVFLAMAMRGKQRAMA</sequence>
<dbReference type="GO" id="GO:0005886">
    <property type="term" value="C:plasma membrane"/>
    <property type="evidence" value="ECO:0007669"/>
    <property type="project" value="TreeGrafter"/>
</dbReference>
<dbReference type="InterPro" id="IPR052712">
    <property type="entry name" value="Acid_resist_chaperone_HdeD"/>
</dbReference>
<dbReference type="STRING" id="45065.Lgee_1666"/>
<dbReference type="PANTHER" id="PTHR34989:SF1">
    <property type="entry name" value="PROTEIN HDED"/>
    <property type="match status" value="1"/>
</dbReference>
<dbReference type="PATRIC" id="fig|45065.4.peg.1802"/>
<protein>
    <submittedName>
        <fullName evidence="1">Acid-resistance membrane protein</fullName>
    </submittedName>
</protein>
<evidence type="ECO:0000313" key="1">
    <source>
        <dbReference type="EMBL" id="KTC98314.1"/>
    </source>
</evidence>
<comment type="caution">
    <text evidence="1">The sequence shown here is derived from an EMBL/GenBank/DDBJ whole genome shotgun (WGS) entry which is preliminary data.</text>
</comment>
<accession>A0A0W0TSD7</accession>
<gene>
    <name evidence="1" type="ORF">Lgee_1666</name>
</gene>
<dbReference type="OrthoDB" id="9815400at2"/>
<dbReference type="RefSeq" id="WP_028386841.1">
    <property type="nucleotide sequence ID" value="NZ_CAAAHN010000023.1"/>
</dbReference>
<dbReference type="EMBL" id="LNYC01000067">
    <property type="protein sequence ID" value="KTC98314.1"/>
    <property type="molecule type" value="Genomic_DNA"/>
</dbReference>
<dbReference type="InterPro" id="IPR005325">
    <property type="entry name" value="DUF308_memb"/>
</dbReference>
<keyword evidence="2" id="KW-1185">Reference proteome</keyword>
<proteinExistence type="predicted"/>